<dbReference type="EMBL" id="LLXJ01000764">
    <property type="protein sequence ID" value="PKC06386.1"/>
    <property type="molecule type" value="Genomic_DNA"/>
</dbReference>
<dbReference type="InterPro" id="IPR014811">
    <property type="entry name" value="ArgoL1"/>
</dbReference>
<dbReference type="GO" id="GO:0003723">
    <property type="term" value="F:RNA binding"/>
    <property type="evidence" value="ECO:0007669"/>
    <property type="project" value="InterPro"/>
</dbReference>
<dbReference type="Pfam" id="PF16486">
    <property type="entry name" value="ArgoN"/>
    <property type="match status" value="1"/>
</dbReference>
<accession>A0A2N0PHS0</accession>
<dbReference type="InterPro" id="IPR036085">
    <property type="entry name" value="PAZ_dom_sf"/>
</dbReference>
<dbReference type="InterPro" id="IPR036397">
    <property type="entry name" value="RNaseH_sf"/>
</dbReference>
<dbReference type="AlphaFoldDB" id="A0A2N0PHS0"/>
<dbReference type="Gene3D" id="3.40.50.2300">
    <property type="match status" value="1"/>
</dbReference>
<dbReference type="SMART" id="SM00950">
    <property type="entry name" value="Piwi"/>
    <property type="match status" value="1"/>
</dbReference>
<dbReference type="InterPro" id="IPR032474">
    <property type="entry name" value="Argonaute_N"/>
</dbReference>
<dbReference type="InterPro" id="IPR032472">
    <property type="entry name" value="ArgoL2"/>
</dbReference>
<dbReference type="Gene3D" id="3.30.420.10">
    <property type="entry name" value="Ribonuclease H-like superfamily/Ribonuclease H"/>
    <property type="match status" value="1"/>
</dbReference>
<evidence type="ECO:0000259" key="1">
    <source>
        <dbReference type="PROSITE" id="PS50821"/>
    </source>
</evidence>
<dbReference type="SMART" id="SM01163">
    <property type="entry name" value="DUF1785"/>
    <property type="match status" value="1"/>
</dbReference>
<dbReference type="PROSITE" id="PS50822">
    <property type="entry name" value="PIWI"/>
    <property type="match status" value="1"/>
</dbReference>
<dbReference type="InterPro" id="IPR003100">
    <property type="entry name" value="PAZ_dom"/>
</dbReference>
<feature type="domain" description="Piwi" evidence="2">
    <location>
        <begin position="499"/>
        <end position="795"/>
    </location>
</feature>
<dbReference type="InterPro" id="IPR003165">
    <property type="entry name" value="Piwi"/>
</dbReference>
<organism evidence="3 4">
    <name type="scientific">Rhizophagus irregularis</name>
    <dbReference type="NCBI Taxonomy" id="588596"/>
    <lineage>
        <taxon>Eukaryota</taxon>
        <taxon>Fungi</taxon>
        <taxon>Fungi incertae sedis</taxon>
        <taxon>Mucoromycota</taxon>
        <taxon>Glomeromycotina</taxon>
        <taxon>Glomeromycetes</taxon>
        <taxon>Glomerales</taxon>
        <taxon>Glomeraceae</taxon>
        <taxon>Rhizophagus</taxon>
    </lineage>
</organism>
<dbReference type="PANTHER" id="PTHR22891">
    <property type="entry name" value="EUKARYOTIC TRANSLATION INITIATION FACTOR 2C"/>
    <property type="match status" value="1"/>
</dbReference>
<dbReference type="VEuPathDB" id="FungiDB:FUN_023681"/>
<dbReference type="Pfam" id="PF02171">
    <property type="entry name" value="Piwi"/>
    <property type="match status" value="1"/>
</dbReference>
<proteinExistence type="predicted"/>
<dbReference type="Pfam" id="PF16488">
    <property type="entry name" value="ArgoL2"/>
    <property type="match status" value="1"/>
</dbReference>
<reference evidence="3 4" key="1">
    <citation type="submission" date="2016-04" db="EMBL/GenBank/DDBJ databases">
        <title>Genome analyses suggest a sexual origin of heterokaryosis in a supposedly ancient asexual fungus.</title>
        <authorList>
            <person name="Ropars J."/>
            <person name="Sedzielewska K."/>
            <person name="Noel J."/>
            <person name="Charron P."/>
            <person name="Farinelli L."/>
            <person name="Marton T."/>
            <person name="Kruger M."/>
            <person name="Pelin A."/>
            <person name="Brachmann A."/>
            <person name="Corradi N."/>
        </authorList>
    </citation>
    <scope>NUCLEOTIDE SEQUENCE [LARGE SCALE GENOMIC DNA]</scope>
    <source>
        <strain evidence="3 4">A5</strain>
    </source>
</reference>
<dbReference type="CDD" id="cd04657">
    <property type="entry name" value="Piwi_ago-like"/>
    <property type="match status" value="1"/>
</dbReference>
<dbReference type="CDD" id="cd02846">
    <property type="entry name" value="PAZ_argonaute_like"/>
    <property type="match status" value="1"/>
</dbReference>
<comment type="caution">
    <text evidence="3">The sequence shown here is derived from an EMBL/GenBank/DDBJ whole genome shotgun (WGS) entry which is preliminary data.</text>
</comment>
<dbReference type="Pfam" id="PF02170">
    <property type="entry name" value="PAZ"/>
    <property type="match status" value="1"/>
</dbReference>
<dbReference type="InterPro" id="IPR045246">
    <property type="entry name" value="Piwi_ago-like"/>
</dbReference>
<dbReference type="Pfam" id="PF08699">
    <property type="entry name" value="ArgoL1"/>
    <property type="match status" value="1"/>
</dbReference>
<feature type="domain" description="PAZ" evidence="1">
    <location>
        <begin position="213"/>
        <end position="327"/>
    </location>
</feature>
<name>A0A2N0PHS0_9GLOM</name>
<reference evidence="3 4" key="2">
    <citation type="submission" date="2017-09" db="EMBL/GenBank/DDBJ databases">
        <title>Extensive intraspecific genome diversity in a model arbuscular mycorrhizal fungus.</title>
        <authorList>
            <person name="Chen E.C."/>
            <person name="Morin E."/>
            <person name="Beaudet D."/>
            <person name="Noel J."/>
            <person name="Ndikumana S."/>
            <person name="Charron P."/>
            <person name="St-Onge C."/>
            <person name="Giorgi J."/>
            <person name="Grigoriev I.V."/>
            <person name="Roux C."/>
            <person name="Martin F.M."/>
            <person name="Corradi N."/>
        </authorList>
    </citation>
    <scope>NUCLEOTIDE SEQUENCE [LARGE SCALE GENOMIC DNA]</scope>
    <source>
        <strain evidence="3 4">A5</strain>
    </source>
</reference>
<dbReference type="VEuPathDB" id="FungiDB:RhiirFUN_026192"/>
<dbReference type="SUPFAM" id="SSF53098">
    <property type="entry name" value="Ribonuclease H-like"/>
    <property type="match status" value="1"/>
</dbReference>
<dbReference type="Proteomes" id="UP000232722">
    <property type="component" value="Unassembled WGS sequence"/>
</dbReference>
<gene>
    <name evidence="3" type="ORF">RhiirA5_501422</name>
</gene>
<evidence type="ECO:0000259" key="2">
    <source>
        <dbReference type="PROSITE" id="PS50822"/>
    </source>
</evidence>
<protein>
    <submittedName>
        <fullName evidence="3">Piwi-domain-containing protein</fullName>
    </submittedName>
</protein>
<evidence type="ECO:0000313" key="4">
    <source>
        <dbReference type="Proteomes" id="UP000232722"/>
    </source>
</evidence>
<evidence type="ECO:0000313" key="3">
    <source>
        <dbReference type="EMBL" id="PKC06386.1"/>
    </source>
</evidence>
<sequence length="828" mass="94728">MEEETFQIMKRPIERELTKVRTNFFEVTKLPKTKITHYDVTISPVVPWQLNKKLFACFSEENKKALGGVKPVYDGRTNMFTHKQLPFESKSFEVKLKKVNAPVANKRLPKIFKITIKKARDIDMNDLLQFLNAKGNMTNNCKMAINAMDIIISHEISAKYPTLRNSFYTPHGARSLHEGIEAWQGYYQSAHPTRGKMMINIDLRATTFYESGPLIQMVTKILGLRSSNDLRRELSVRDRHKVEKRIKNLIISDNHNPEIRQKFRIAKLTQTSASDTMFDGNNGNKIDVKTYFQNKYNRCLLYPFLPCVVIRKRKNYYFPIEVCDVIPEQRYMRKLNEIQTSDIIKFTCRPPSVWANKILASLNILNYRDNEYLKQFGMEVSNDMAVVNARILPTPTIQYHQSSRKNCVQPNGRSWNLRDKKVINGATLSSFLAFLNSKILPDQTIKFFVRELITTCQDTGMDERDPPICHENPIGDIEGSLKKAWLKARDKACGVKPQLILCILPNAGSYLYAEIKRISDTVIGVATQCVQNTHTRKPKKQYCANVCPKMNVKLGGENSFLIPEHIQFLADEPTILMGADTHPSFGYNKGPSFAALCGSVNVKVSRYAASIRVQRGDTEIIVDLANMVKELLKTFYQTCGLKPKKNLFYRNSVSRSQFMDVLNSELTAIKSACQSIEAGYRPTITFVVVQNRHHTRFFPIEGKNADKSGNCLPGTVVDMEITHPFEFDFYLLSHAGLQGTSRPTYYQVLYDENGFDANKLQMLSYNLCHIYARCTRAVSLVPPVYYAHLAANRARLYSFRYTDPESSEGGKNVAVAVKEELRKVMYFI</sequence>
<dbReference type="Gene3D" id="2.170.260.10">
    <property type="entry name" value="paz domain"/>
    <property type="match status" value="1"/>
</dbReference>
<dbReference type="InterPro" id="IPR012337">
    <property type="entry name" value="RNaseH-like_sf"/>
</dbReference>
<dbReference type="SUPFAM" id="SSF101690">
    <property type="entry name" value="PAZ domain"/>
    <property type="match status" value="1"/>
</dbReference>
<dbReference type="VEuPathDB" id="FungiDB:RhiirA1_538467"/>
<dbReference type="PROSITE" id="PS50821">
    <property type="entry name" value="PAZ"/>
    <property type="match status" value="1"/>
</dbReference>